<evidence type="ECO:0000313" key="2">
    <source>
        <dbReference type="EMBL" id="HHP04520.1"/>
    </source>
</evidence>
<gene>
    <name evidence="2" type="ORF">ENM88_02045</name>
</gene>
<reference evidence="2" key="1">
    <citation type="journal article" date="2020" name="mSystems">
        <title>Genome- and Community-Level Interaction Insights into Carbon Utilization and Element Cycling Functions of Hydrothermarchaeota in Hydrothermal Sediment.</title>
        <authorList>
            <person name="Zhou Z."/>
            <person name="Liu Y."/>
            <person name="Xu W."/>
            <person name="Pan J."/>
            <person name="Luo Z.H."/>
            <person name="Li M."/>
        </authorList>
    </citation>
    <scope>NUCLEOTIDE SEQUENCE [LARGE SCALE GENOMIC DNA]</scope>
    <source>
        <strain evidence="2">SpSt-1125</strain>
    </source>
</reference>
<sequence>MKSIIEGHVKELIEAFILALMAFMIAAVVVPALRLTVKIIYEALPIEPLFMPWVSPLLKLLQVLLGLIYAVIGGLEDLEKTIRFTSAALIFSLLYIAAFRDLTGFLPFLVLLLIRIARYIITSLY</sequence>
<protein>
    <submittedName>
        <fullName evidence="2">Uncharacterized protein</fullName>
    </submittedName>
</protein>
<name>A0A7J3X5M2_THEPE</name>
<keyword evidence="1" id="KW-1133">Transmembrane helix</keyword>
<feature type="transmembrane region" description="Helical" evidence="1">
    <location>
        <begin position="12"/>
        <end position="33"/>
    </location>
</feature>
<organism evidence="2">
    <name type="scientific">Thermofilum pendens</name>
    <dbReference type="NCBI Taxonomy" id="2269"/>
    <lineage>
        <taxon>Archaea</taxon>
        <taxon>Thermoproteota</taxon>
        <taxon>Thermoprotei</taxon>
        <taxon>Thermofilales</taxon>
        <taxon>Thermofilaceae</taxon>
        <taxon>Thermofilum</taxon>
    </lineage>
</organism>
<proteinExistence type="predicted"/>
<keyword evidence="1" id="KW-0472">Membrane</keyword>
<comment type="caution">
    <text evidence="2">The sequence shown here is derived from an EMBL/GenBank/DDBJ whole genome shotgun (WGS) entry which is preliminary data.</text>
</comment>
<evidence type="ECO:0000256" key="1">
    <source>
        <dbReference type="SAM" id="Phobius"/>
    </source>
</evidence>
<dbReference type="EMBL" id="DRZM01000072">
    <property type="protein sequence ID" value="HHP04520.1"/>
    <property type="molecule type" value="Genomic_DNA"/>
</dbReference>
<feature type="transmembrane region" description="Helical" evidence="1">
    <location>
        <begin position="53"/>
        <end position="75"/>
    </location>
</feature>
<keyword evidence="1" id="KW-0812">Transmembrane</keyword>
<dbReference type="AlphaFoldDB" id="A0A7J3X5M2"/>
<accession>A0A7J3X5M2</accession>